<comment type="caution">
    <text evidence="2">The sequence shown here is derived from an EMBL/GenBank/DDBJ whole genome shotgun (WGS) entry which is preliminary data.</text>
</comment>
<organism evidence="2 3">
    <name type="scientific">Cryomyces antarcticus</name>
    <dbReference type="NCBI Taxonomy" id="329879"/>
    <lineage>
        <taxon>Eukaryota</taxon>
        <taxon>Fungi</taxon>
        <taxon>Dikarya</taxon>
        <taxon>Ascomycota</taxon>
        <taxon>Pezizomycotina</taxon>
        <taxon>Dothideomycetes</taxon>
        <taxon>Dothideomycetes incertae sedis</taxon>
        <taxon>Cryomyces</taxon>
    </lineage>
</organism>
<accession>A0ABR0KSW2</accession>
<sequence>MHGRVLSSATGVNATATQKSQQVQPKGVIRVAATNTLPADQLLSHNSLRAVTETAAMESYYLPLTGNNIKEHTSASDQVQPYRRPPPTIDERLEQAVIFLSDQGPDNERDFEEKLARIDEYLLA</sequence>
<evidence type="ECO:0000313" key="2">
    <source>
        <dbReference type="EMBL" id="KAK5115885.1"/>
    </source>
</evidence>
<evidence type="ECO:0000256" key="1">
    <source>
        <dbReference type="SAM" id="MobiDB-lite"/>
    </source>
</evidence>
<reference evidence="2 3" key="1">
    <citation type="submission" date="2023-08" db="EMBL/GenBank/DDBJ databases">
        <title>Black Yeasts Isolated from many extreme environments.</title>
        <authorList>
            <person name="Coleine C."/>
            <person name="Stajich J.E."/>
            <person name="Selbmann L."/>
        </authorList>
    </citation>
    <scope>NUCLEOTIDE SEQUENCE [LARGE SCALE GENOMIC DNA]</scope>
    <source>
        <strain evidence="2 3">CCFEE 536</strain>
    </source>
</reference>
<gene>
    <name evidence="2" type="ORF">LTR16_005132</name>
</gene>
<evidence type="ECO:0000313" key="3">
    <source>
        <dbReference type="Proteomes" id="UP001357485"/>
    </source>
</evidence>
<feature type="non-terminal residue" evidence="2">
    <location>
        <position position="124"/>
    </location>
</feature>
<protein>
    <submittedName>
        <fullName evidence="2">Uncharacterized protein</fullName>
    </submittedName>
</protein>
<dbReference type="EMBL" id="JAVRRA010025399">
    <property type="protein sequence ID" value="KAK5115885.1"/>
    <property type="molecule type" value="Genomic_DNA"/>
</dbReference>
<dbReference type="Proteomes" id="UP001357485">
    <property type="component" value="Unassembled WGS sequence"/>
</dbReference>
<feature type="region of interest" description="Disordered" evidence="1">
    <location>
        <begin position="1"/>
        <end position="25"/>
    </location>
</feature>
<proteinExistence type="predicted"/>
<feature type="compositionally biased region" description="Polar residues" evidence="1">
    <location>
        <begin position="7"/>
        <end position="24"/>
    </location>
</feature>
<keyword evidence="3" id="KW-1185">Reference proteome</keyword>
<name>A0ABR0KSW2_9PEZI</name>